<keyword evidence="2" id="KW-1185">Reference proteome</keyword>
<comment type="caution">
    <text evidence="1">The sequence shown here is derived from an EMBL/GenBank/DDBJ whole genome shotgun (WGS) entry which is preliminary data.</text>
</comment>
<evidence type="ECO:0000313" key="2">
    <source>
        <dbReference type="Proteomes" id="UP001151760"/>
    </source>
</evidence>
<dbReference type="EMBL" id="BQNB010012914">
    <property type="protein sequence ID" value="GJT09529.1"/>
    <property type="molecule type" value="Genomic_DNA"/>
</dbReference>
<reference evidence="1" key="2">
    <citation type="submission" date="2022-01" db="EMBL/GenBank/DDBJ databases">
        <authorList>
            <person name="Yamashiro T."/>
            <person name="Shiraishi A."/>
            <person name="Satake H."/>
            <person name="Nakayama K."/>
        </authorList>
    </citation>
    <scope>NUCLEOTIDE SEQUENCE</scope>
</reference>
<organism evidence="1 2">
    <name type="scientific">Tanacetum coccineum</name>
    <dbReference type="NCBI Taxonomy" id="301880"/>
    <lineage>
        <taxon>Eukaryota</taxon>
        <taxon>Viridiplantae</taxon>
        <taxon>Streptophyta</taxon>
        <taxon>Embryophyta</taxon>
        <taxon>Tracheophyta</taxon>
        <taxon>Spermatophyta</taxon>
        <taxon>Magnoliopsida</taxon>
        <taxon>eudicotyledons</taxon>
        <taxon>Gunneridae</taxon>
        <taxon>Pentapetalae</taxon>
        <taxon>asterids</taxon>
        <taxon>campanulids</taxon>
        <taxon>Asterales</taxon>
        <taxon>Asteraceae</taxon>
        <taxon>Asteroideae</taxon>
        <taxon>Anthemideae</taxon>
        <taxon>Anthemidinae</taxon>
        <taxon>Tanacetum</taxon>
    </lineage>
</organism>
<sequence>MSSLKEDTHFIKTMMTKMYEVFKGQSSGSVTPTLSLTHIPANIERENATNTATEEPPSHTKGETEDLKMEILISTIQHTKVPPTQAQPITIIITHPKSSQVAPRIDKGKGIATESDEDPSKKLLRASTIIRPDPDEEIKVPYMINRKMYYLIDKEEKLRKAAKEARLLAISKLEIIKVVQEEAEKIGLDPNKIASSKAGEKFKKA</sequence>
<gene>
    <name evidence="1" type="ORF">Tco_0856571</name>
</gene>
<evidence type="ECO:0000313" key="1">
    <source>
        <dbReference type="EMBL" id="GJT09529.1"/>
    </source>
</evidence>
<proteinExistence type="predicted"/>
<dbReference type="Proteomes" id="UP001151760">
    <property type="component" value="Unassembled WGS sequence"/>
</dbReference>
<accession>A0ABQ5B5J9</accession>
<name>A0ABQ5B5J9_9ASTR</name>
<protein>
    <submittedName>
        <fullName evidence="1">Uncharacterized protein</fullName>
    </submittedName>
</protein>
<reference evidence="1" key="1">
    <citation type="journal article" date="2022" name="Int. J. Mol. Sci.">
        <title>Draft Genome of Tanacetum Coccineum: Genomic Comparison of Closely Related Tanacetum-Family Plants.</title>
        <authorList>
            <person name="Yamashiro T."/>
            <person name="Shiraishi A."/>
            <person name="Nakayama K."/>
            <person name="Satake H."/>
        </authorList>
    </citation>
    <scope>NUCLEOTIDE SEQUENCE</scope>
</reference>